<dbReference type="InParanoid" id="A0A2K1QGR0"/>
<evidence type="ECO:0000313" key="3">
    <source>
        <dbReference type="Proteomes" id="UP000243797"/>
    </source>
</evidence>
<keyword evidence="3" id="KW-1185">Reference proteome</keyword>
<dbReference type="OrthoDB" id="5420387at2759"/>
<evidence type="ECO:0000313" key="2">
    <source>
        <dbReference type="EMBL" id="PNS14070.1"/>
    </source>
</evidence>
<accession>A0A2K1QGR0</accession>
<feature type="region of interest" description="Disordered" evidence="1">
    <location>
        <begin position="766"/>
        <end position="794"/>
    </location>
</feature>
<name>A0A2K1QGR0_9PEZI</name>
<dbReference type="Proteomes" id="UP000243797">
    <property type="component" value="Unassembled WGS sequence"/>
</dbReference>
<feature type="compositionally biased region" description="Basic residues" evidence="1">
    <location>
        <begin position="984"/>
        <end position="998"/>
    </location>
</feature>
<feature type="compositionally biased region" description="Gly residues" evidence="1">
    <location>
        <begin position="841"/>
        <end position="858"/>
    </location>
</feature>
<dbReference type="PANTHER" id="PTHR42345">
    <property type="entry name" value="TPR_REGION DOMAIN-CONTAINING PROTEIN"/>
    <property type="match status" value="1"/>
</dbReference>
<dbReference type="STRING" id="2082308.A0A2K1QGR0"/>
<feature type="compositionally biased region" description="Basic and acidic residues" evidence="1">
    <location>
        <begin position="53"/>
        <end position="62"/>
    </location>
</feature>
<sequence length="1071" mass="117230">MASDLKRSPSFSLRKSFESTRFRRKHADSTATAPDVDPPPPPVPALPRAATTHFEEPKPEYPRLSKRKSVRNFFNNALTTRTTRKGTPRTRAEQDGPHRASRVVNFSALQEQPHHVSRHDKADDFSFEPSTIRSSAYSGSDTFKPLAAHPPPARMATVKEEHHIRLLREAELRRMFFGAPQFSVVGTRDYPKPEATYRDQDPDSTQDGRDFVDFHHSSFELATLQSIDGDGYLGHLGSATGVIEMPSMLGLHGLEPGTVGLDRFLQIPLSHPQDPSKVPTAYPKRQVLQSDPESLGLRAPQLEHFIDRLSELGHLQARRDDAGSDINEQINEQKASEMYADLFSKLLTPPKYSASSDDDPTGINVQIMAIVKALNLSDLWYDLSDPDERLRLGQIVWAAQGEAGSVEVVVNRNILFLQITLAAELLTMLELSQNGSDQGLEDESLQRRAPKISRKVAWDLVLAKRFLQDVCISPGTVDDKTTRDPNRSSLFSMLSFVTAREDFEEDEEIQPILHPRNEKAQLNGLLSFATALEWPHLDELTKKITSRIRENEDTARKSYTTPIGTPAFKPDDRDSYFGVLVRPHAGGTTTSQPVQLLPPVHLEQPGGLNAAGWLSRSWLTGLVMPGESSSHLLISSLLENSPDALAALGDTANLTGGFIYQSRSYWSKSCIVGRVLSALPTSRDCMGWISTPAPAPASTQRNGWLNISSLPRSSSPPRIKSPHLLSLSTAYPDPKTTSLTEQDFVYPTDGAPVLGNALGQHILTFNPDPTTFELPTPQAHPSGNDSLDAETPRTITPTPTVQAVLSFSAQRGTTLAHPDVPLRYDVHFLSAQPCFPRARGTPGGTPKTGGGGGGGGTPSGPRQSDTRAESSRTTTTTTTTTDKALPPPPCHPLLGAYGYEIVPVLAVLGDDERVAPFEEAGGVENDDDDDADDEEDEEGDDGDDDDDDGAEGPVGRGQGRERQDSGPGRSPIIGGKREDEKEDRRKKKKEKKKKKKKTTTTTTRTARTTRETGKEKILVLDCRGEGELQLLARAWCAKVGEHAIVARGERTCLACCVREARGAGVRVAIRI</sequence>
<dbReference type="PANTHER" id="PTHR42345:SF2">
    <property type="entry name" value="HELICASE-LIKE PROTEIN"/>
    <property type="match status" value="1"/>
</dbReference>
<evidence type="ECO:0000256" key="1">
    <source>
        <dbReference type="SAM" id="MobiDB-lite"/>
    </source>
</evidence>
<feature type="region of interest" description="Disordered" evidence="1">
    <location>
        <begin position="917"/>
        <end position="1010"/>
    </location>
</feature>
<comment type="caution">
    <text evidence="2">The sequence shown here is derived from an EMBL/GenBank/DDBJ whole genome shotgun (WGS) entry which is preliminary data.</text>
</comment>
<protein>
    <submittedName>
        <fullName evidence="2">Uncharacterized protein</fullName>
    </submittedName>
</protein>
<feature type="region of interest" description="Disordered" evidence="1">
    <location>
        <begin position="1"/>
        <end position="62"/>
    </location>
</feature>
<feature type="region of interest" description="Disordered" evidence="1">
    <location>
        <begin position="78"/>
        <end position="100"/>
    </location>
</feature>
<feature type="compositionally biased region" description="Pro residues" evidence="1">
    <location>
        <begin position="36"/>
        <end position="45"/>
    </location>
</feature>
<feature type="compositionally biased region" description="Acidic residues" evidence="1">
    <location>
        <begin position="924"/>
        <end position="950"/>
    </location>
</feature>
<organism evidence="2 3">
    <name type="scientific">Sphaceloma murrayae</name>
    <dbReference type="NCBI Taxonomy" id="2082308"/>
    <lineage>
        <taxon>Eukaryota</taxon>
        <taxon>Fungi</taxon>
        <taxon>Dikarya</taxon>
        <taxon>Ascomycota</taxon>
        <taxon>Pezizomycotina</taxon>
        <taxon>Dothideomycetes</taxon>
        <taxon>Dothideomycetidae</taxon>
        <taxon>Myriangiales</taxon>
        <taxon>Elsinoaceae</taxon>
        <taxon>Sphaceloma</taxon>
    </lineage>
</organism>
<dbReference type="AlphaFoldDB" id="A0A2K1QGR0"/>
<reference evidence="2 3" key="1">
    <citation type="submission" date="2017-06" db="EMBL/GenBank/DDBJ databases">
        <title>Draft genome sequence of a variant of Elsinoe murrayae.</title>
        <authorList>
            <person name="Cheng Q."/>
        </authorList>
    </citation>
    <scope>NUCLEOTIDE SEQUENCE [LARGE SCALE GENOMIC DNA]</scope>
    <source>
        <strain evidence="2 3">CQ-2017a</strain>
    </source>
</reference>
<dbReference type="EMBL" id="NKHZ01000088">
    <property type="protein sequence ID" value="PNS14070.1"/>
    <property type="molecule type" value="Genomic_DNA"/>
</dbReference>
<feature type="region of interest" description="Disordered" evidence="1">
    <location>
        <begin position="834"/>
        <end position="889"/>
    </location>
</feature>
<gene>
    <name evidence="2" type="ORF">CAC42_6583</name>
</gene>
<proteinExistence type="predicted"/>